<gene>
    <name evidence="3" type="ORF">BJ322DRAFT_1025880</name>
</gene>
<sequence>ILRHPFPPEKVAELLTYYLATVRPVEILLSASLGWTEKHANYCQFLYVVKGQKLGPRGLSGIISNFTEQYFKCRLTGSQLRHVLINIQHVFLPPVIDPSVQKFGDSQAGHSSAVANRVYGQRIDHLPGQEAALYSLAHEWCRKLHTVLGLGPEPSPVRPIPYFLYSPERAFWQGPSSLPPQLPSSKEIMREVHHAISSGLSFAVEEFSVKYEKMIRDTVFEAVAALSAIGVPNLPGASLASLPGLYRAPTAITPPDSSVGSELITSTPSSSVGDKEGELLRVLSLYTGRPGSTFTSDKQRLLLQGILENRAENILAVLPTGSGKSLAIFGPLLAGENGISVVVTCYTALRRQLAEQAHAFGIKFLLWNERTLDGRPSCTTVQLVIMITDDVYQPEAKENKQVVRVTLDEAHSVFLCDTYRPKMQSMIHLREVTGQKVFLTATLAPCHEPVLLKSLGIPLPRTLLLRLPTARPNHRLQVIGLPTPEAVFPSGAQLATLLLEEWKEDPGARGIFFVRSLRDLQEFTDSCLFPVCTFYGNMTGEQKDEQLNSWFSKDHPSKWFLRLLSSTASITPKSMPSSS</sequence>
<dbReference type="PANTHER" id="PTHR13710:SF145">
    <property type="entry name" value="ATP-DEPENDENT DNA HELICASE"/>
    <property type="match status" value="1"/>
</dbReference>
<dbReference type="InterPro" id="IPR027417">
    <property type="entry name" value="P-loop_NTPase"/>
</dbReference>
<dbReference type="SMART" id="SM00487">
    <property type="entry name" value="DEXDc"/>
    <property type="match status" value="1"/>
</dbReference>
<feature type="domain" description="Helicase ATP-binding" evidence="2">
    <location>
        <begin position="305"/>
        <end position="461"/>
    </location>
</feature>
<dbReference type="AlphaFoldDB" id="A0A9P6L0Y3"/>
<dbReference type="InterPro" id="IPR014001">
    <property type="entry name" value="Helicase_ATP-bd"/>
</dbReference>
<dbReference type="OrthoDB" id="2507344at2759"/>
<dbReference type="PROSITE" id="PS51192">
    <property type="entry name" value="HELICASE_ATP_BIND_1"/>
    <property type="match status" value="1"/>
</dbReference>
<dbReference type="PANTHER" id="PTHR13710">
    <property type="entry name" value="DNA HELICASE RECQ FAMILY MEMBER"/>
    <property type="match status" value="1"/>
</dbReference>
<evidence type="ECO:0000256" key="1">
    <source>
        <dbReference type="ARBA" id="ARBA00005446"/>
    </source>
</evidence>
<evidence type="ECO:0000313" key="4">
    <source>
        <dbReference type="Proteomes" id="UP000736335"/>
    </source>
</evidence>
<dbReference type="GO" id="GO:0005634">
    <property type="term" value="C:nucleus"/>
    <property type="evidence" value="ECO:0007669"/>
    <property type="project" value="TreeGrafter"/>
</dbReference>
<dbReference type="GO" id="GO:0005524">
    <property type="term" value="F:ATP binding"/>
    <property type="evidence" value="ECO:0007669"/>
    <property type="project" value="InterPro"/>
</dbReference>
<dbReference type="EMBL" id="WIUZ02000068">
    <property type="protein sequence ID" value="KAF9777220.1"/>
    <property type="molecule type" value="Genomic_DNA"/>
</dbReference>
<dbReference type="InterPro" id="IPR011545">
    <property type="entry name" value="DEAD/DEAH_box_helicase_dom"/>
</dbReference>
<dbReference type="Pfam" id="PF00270">
    <property type="entry name" value="DEAD"/>
    <property type="match status" value="1"/>
</dbReference>
<dbReference type="Proteomes" id="UP000736335">
    <property type="component" value="Unassembled WGS sequence"/>
</dbReference>
<dbReference type="GO" id="GO:0003676">
    <property type="term" value="F:nucleic acid binding"/>
    <property type="evidence" value="ECO:0007669"/>
    <property type="project" value="InterPro"/>
</dbReference>
<accession>A0A9P6L0Y3</accession>
<dbReference type="SUPFAM" id="SSF52540">
    <property type="entry name" value="P-loop containing nucleoside triphosphate hydrolases"/>
    <property type="match status" value="2"/>
</dbReference>
<name>A0A9P6L0Y3_9AGAM</name>
<dbReference type="Gene3D" id="3.40.50.300">
    <property type="entry name" value="P-loop containing nucleotide triphosphate hydrolases"/>
    <property type="match status" value="1"/>
</dbReference>
<reference evidence="3" key="1">
    <citation type="journal article" date="2020" name="Nat. Commun.">
        <title>Large-scale genome sequencing of mycorrhizal fungi provides insights into the early evolution of symbiotic traits.</title>
        <authorList>
            <person name="Miyauchi S."/>
            <person name="Kiss E."/>
            <person name="Kuo A."/>
            <person name="Drula E."/>
            <person name="Kohler A."/>
            <person name="Sanchez-Garcia M."/>
            <person name="Morin E."/>
            <person name="Andreopoulos B."/>
            <person name="Barry K.W."/>
            <person name="Bonito G."/>
            <person name="Buee M."/>
            <person name="Carver A."/>
            <person name="Chen C."/>
            <person name="Cichocki N."/>
            <person name="Clum A."/>
            <person name="Culley D."/>
            <person name="Crous P.W."/>
            <person name="Fauchery L."/>
            <person name="Girlanda M."/>
            <person name="Hayes R.D."/>
            <person name="Keri Z."/>
            <person name="LaButti K."/>
            <person name="Lipzen A."/>
            <person name="Lombard V."/>
            <person name="Magnuson J."/>
            <person name="Maillard F."/>
            <person name="Murat C."/>
            <person name="Nolan M."/>
            <person name="Ohm R.A."/>
            <person name="Pangilinan J."/>
            <person name="Pereira M.F."/>
            <person name="Perotto S."/>
            <person name="Peter M."/>
            <person name="Pfister S."/>
            <person name="Riley R."/>
            <person name="Sitrit Y."/>
            <person name="Stielow J.B."/>
            <person name="Szollosi G."/>
            <person name="Zifcakova L."/>
            <person name="Stursova M."/>
            <person name="Spatafora J.W."/>
            <person name="Tedersoo L."/>
            <person name="Vaario L.M."/>
            <person name="Yamada A."/>
            <person name="Yan M."/>
            <person name="Wang P."/>
            <person name="Xu J."/>
            <person name="Bruns T."/>
            <person name="Baldrian P."/>
            <person name="Vilgalys R."/>
            <person name="Dunand C."/>
            <person name="Henrissat B."/>
            <person name="Grigoriev I.V."/>
            <person name="Hibbett D."/>
            <person name="Nagy L.G."/>
            <person name="Martin F.M."/>
        </authorList>
    </citation>
    <scope>NUCLEOTIDE SEQUENCE</scope>
    <source>
        <strain evidence="3">UH-Tt-Lm1</strain>
    </source>
</reference>
<evidence type="ECO:0000313" key="3">
    <source>
        <dbReference type="EMBL" id="KAF9777220.1"/>
    </source>
</evidence>
<comment type="caution">
    <text evidence="3">The sequence shown here is derived from an EMBL/GenBank/DDBJ whole genome shotgun (WGS) entry which is preliminary data.</text>
</comment>
<keyword evidence="4" id="KW-1185">Reference proteome</keyword>
<reference evidence="3" key="2">
    <citation type="submission" date="2020-11" db="EMBL/GenBank/DDBJ databases">
        <authorList>
            <consortium name="DOE Joint Genome Institute"/>
            <person name="Kuo A."/>
            <person name="Miyauchi S."/>
            <person name="Kiss E."/>
            <person name="Drula E."/>
            <person name="Kohler A."/>
            <person name="Sanchez-Garcia M."/>
            <person name="Andreopoulos B."/>
            <person name="Barry K.W."/>
            <person name="Bonito G."/>
            <person name="Buee M."/>
            <person name="Carver A."/>
            <person name="Chen C."/>
            <person name="Cichocki N."/>
            <person name="Clum A."/>
            <person name="Culley D."/>
            <person name="Crous P.W."/>
            <person name="Fauchery L."/>
            <person name="Girlanda M."/>
            <person name="Hayes R."/>
            <person name="Keri Z."/>
            <person name="Labutti K."/>
            <person name="Lipzen A."/>
            <person name="Lombard V."/>
            <person name="Magnuson J."/>
            <person name="Maillard F."/>
            <person name="Morin E."/>
            <person name="Murat C."/>
            <person name="Nolan M."/>
            <person name="Ohm R."/>
            <person name="Pangilinan J."/>
            <person name="Pereira M."/>
            <person name="Perotto S."/>
            <person name="Peter M."/>
            <person name="Riley R."/>
            <person name="Sitrit Y."/>
            <person name="Stielow B."/>
            <person name="Szollosi G."/>
            <person name="Zifcakova L."/>
            <person name="Stursova M."/>
            <person name="Spatafora J.W."/>
            <person name="Tedersoo L."/>
            <person name="Vaario L.-M."/>
            <person name="Yamada A."/>
            <person name="Yan M."/>
            <person name="Wang P."/>
            <person name="Xu J."/>
            <person name="Bruns T."/>
            <person name="Baldrian P."/>
            <person name="Vilgalys R."/>
            <person name="Henrissat B."/>
            <person name="Grigoriev I.V."/>
            <person name="Hibbett D."/>
            <person name="Nagy L.G."/>
            <person name="Martin F.M."/>
        </authorList>
    </citation>
    <scope>NUCLEOTIDE SEQUENCE</scope>
    <source>
        <strain evidence="3">UH-Tt-Lm1</strain>
    </source>
</reference>
<proteinExistence type="inferred from homology"/>
<evidence type="ECO:0000259" key="2">
    <source>
        <dbReference type="PROSITE" id="PS51192"/>
    </source>
</evidence>
<protein>
    <recommendedName>
        <fullName evidence="2">Helicase ATP-binding domain-containing protein</fullName>
    </recommendedName>
</protein>
<feature type="non-terminal residue" evidence="3">
    <location>
        <position position="1"/>
    </location>
</feature>
<organism evidence="3 4">
    <name type="scientific">Thelephora terrestris</name>
    <dbReference type="NCBI Taxonomy" id="56493"/>
    <lineage>
        <taxon>Eukaryota</taxon>
        <taxon>Fungi</taxon>
        <taxon>Dikarya</taxon>
        <taxon>Basidiomycota</taxon>
        <taxon>Agaricomycotina</taxon>
        <taxon>Agaricomycetes</taxon>
        <taxon>Thelephorales</taxon>
        <taxon>Thelephoraceae</taxon>
        <taxon>Thelephora</taxon>
    </lineage>
</organism>
<comment type="similarity">
    <text evidence="1">Belongs to the helicase family. RecQ subfamily.</text>
</comment>
<dbReference type="GO" id="GO:0005694">
    <property type="term" value="C:chromosome"/>
    <property type="evidence" value="ECO:0007669"/>
    <property type="project" value="TreeGrafter"/>
</dbReference>